<dbReference type="Gene3D" id="1.10.40.30">
    <property type="entry name" value="Fumarase/aspartase (C-terminal domain)"/>
    <property type="match status" value="1"/>
</dbReference>
<dbReference type="GO" id="GO:0008797">
    <property type="term" value="F:aspartate ammonia-lyase activity"/>
    <property type="evidence" value="ECO:0007669"/>
    <property type="project" value="TreeGrafter"/>
</dbReference>
<feature type="domain" description="Fumarate lyase N-terminal" evidence="2">
    <location>
        <begin position="14"/>
        <end position="338"/>
    </location>
</feature>
<protein>
    <recommendedName>
        <fullName evidence="2">Fumarate lyase N-terminal domain-containing protein</fullName>
    </recommendedName>
</protein>
<dbReference type="EMBL" id="ASWO01000005">
    <property type="protein sequence ID" value="EOT83581.1"/>
    <property type="molecule type" value="Genomic_DNA"/>
</dbReference>
<keyword evidence="1" id="KW-0456">Lyase</keyword>
<dbReference type="Gene3D" id="1.20.200.10">
    <property type="entry name" value="Fumarase/aspartase (Central domain)"/>
    <property type="match status" value="1"/>
</dbReference>
<dbReference type="PANTHER" id="PTHR42696">
    <property type="entry name" value="ASPARTATE AMMONIA-LYASE"/>
    <property type="match status" value="1"/>
</dbReference>
<dbReference type="InterPro" id="IPR008948">
    <property type="entry name" value="L-Aspartase-like"/>
</dbReference>
<evidence type="ECO:0000313" key="4">
    <source>
        <dbReference type="Proteomes" id="UP000015961"/>
    </source>
</evidence>
<evidence type="ECO:0000313" key="3">
    <source>
        <dbReference type="EMBL" id="EOT83581.1"/>
    </source>
</evidence>
<dbReference type="FunFam" id="1.20.200.10:FF:000001">
    <property type="entry name" value="Fumarate hydratase, mitochondrial"/>
    <property type="match status" value="1"/>
</dbReference>
<evidence type="ECO:0000256" key="1">
    <source>
        <dbReference type="ARBA" id="ARBA00023239"/>
    </source>
</evidence>
<keyword evidence="4" id="KW-1185">Reference proteome</keyword>
<dbReference type="InterPro" id="IPR024083">
    <property type="entry name" value="Fumarase/histidase_N"/>
</dbReference>
<gene>
    <name evidence="3" type="ORF">I573_01303</name>
</gene>
<dbReference type="PATRIC" id="fig|1140003.3.peg.1331"/>
<dbReference type="InterPro" id="IPR022761">
    <property type="entry name" value="Fumarate_lyase_N"/>
</dbReference>
<dbReference type="PRINTS" id="PR00149">
    <property type="entry name" value="FUMRATELYASE"/>
</dbReference>
<dbReference type="Pfam" id="PF00206">
    <property type="entry name" value="Lyase_1"/>
    <property type="match status" value="1"/>
</dbReference>
<dbReference type="NCBIfam" id="NF008909">
    <property type="entry name" value="PRK12273.1"/>
    <property type="match status" value="1"/>
</dbReference>
<accession>S0P5B1</accession>
<dbReference type="Gene3D" id="1.10.275.10">
    <property type="entry name" value="Fumarase/aspartase (N-terminal domain)"/>
    <property type="match status" value="1"/>
</dbReference>
<dbReference type="STRING" id="1140003.OMY_01377"/>
<evidence type="ECO:0000259" key="2">
    <source>
        <dbReference type="Pfam" id="PF00206"/>
    </source>
</evidence>
<name>S0P5B1_9ENTE</name>
<dbReference type="SUPFAM" id="SSF48557">
    <property type="entry name" value="L-aspartase-like"/>
    <property type="match status" value="1"/>
</dbReference>
<dbReference type="PANTHER" id="PTHR42696:SF2">
    <property type="entry name" value="ASPARTATE AMMONIA-LYASE"/>
    <property type="match status" value="1"/>
</dbReference>
<dbReference type="GO" id="GO:0006531">
    <property type="term" value="P:aspartate metabolic process"/>
    <property type="evidence" value="ECO:0007669"/>
    <property type="project" value="TreeGrafter"/>
</dbReference>
<dbReference type="eggNOG" id="COG1027">
    <property type="taxonomic scope" value="Bacteria"/>
</dbReference>
<dbReference type="AlphaFoldDB" id="S0P5B1"/>
<dbReference type="InterPro" id="IPR051546">
    <property type="entry name" value="Aspartate_Ammonia-Lyase"/>
</dbReference>
<proteinExistence type="predicted"/>
<dbReference type="OrthoDB" id="9802809at2"/>
<reference evidence="3 4" key="1">
    <citation type="submission" date="2013-03" db="EMBL/GenBank/DDBJ databases">
        <title>The Genome Sequence of Enterococcus sulfureus ATCC_49903 (PacBio/Illumina hybrid assembly).</title>
        <authorList>
            <consortium name="The Broad Institute Genomics Platform"/>
            <consortium name="The Broad Institute Genome Sequencing Center for Infectious Disease"/>
            <person name="Earl A."/>
            <person name="Russ C."/>
            <person name="Gilmore M."/>
            <person name="Surin D."/>
            <person name="Walker B."/>
            <person name="Young S."/>
            <person name="Zeng Q."/>
            <person name="Gargeya S."/>
            <person name="Fitzgerald M."/>
            <person name="Haas B."/>
            <person name="Abouelleil A."/>
            <person name="Allen A.W."/>
            <person name="Alvarado L."/>
            <person name="Arachchi H.M."/>
            <person name="Berlin A.M."/>
            <person name="Chapman S.B."/>
            <person name="Gainer-Dewar J."/>
            <person name="Goldberg J."/>
            <person name="Griggs A."/>
            <person name="Gujja S."/>
            <person name="Hansen M."/>
            <person name="Howarth C."/>
            <person name="Imamovic A."/>
            <person name="Ireland A."/>
            <person name="Larimer J."/>
            <person name="McCowan C."/>
            <person name="Murphy C."/>
            <person name="Pearson M."/>
            <person name="Poon T.W."/>
            <person name="Priest M."/>
            <person name="Roberts A."/>
            <person name="Saif S."/>
            <person name="Shea T."/>
            <person name="Sisk P."/>
            <person name="Sykes S."/>
            <person name="Wortman J."/>
            <person name="Nusbaum C."/>
            <person name="Birren B."/>
        </authorList>
    </citation>
    <scope>NUCLEOTIDE SEQUENCE [LARGE SCALE GENOMIC DNA]</scope>
    <source>
        <strain evidence="3 4">ATCC 49903</strain>
    </source>
</reference>
<sequence>MRIEEDSLGQALIHEDSYEGIHTYRAKENFTISTAVVDPKLLHAMILIKSAAASANGRAELIETKKVEAIKKATRDVLDQTISLDCKLDAIQGGAGTSTNMYINEVLANRALEHLQYTKGEYQYLDPLDDVNRSQSTNDVYPSSGKIAIYLYMIELDRVLGSLIAAFHKKAQEYATVQKMGRTQLQDAVPTTFGTTFSAFATSLARCQKRLSTSRKELTSLNLGGTAIGTGVNASPIYQQAIYEELNHLLPFKVYPADHLVDATQHIDQFVQISSSLKALAVALSKIAHDLRLMASGPRSGLNEIQLPKRQAGSSIMPGKVNPVIPEVVQQVAFQVMGSDVTITLAAQSGELELNPFEPIIFHHLFLSLTSLIQVCDTFQTKCVEGIVVNERHCQQQVDQSVSLATRLTPLIGYKKASELVEKALKENQPIEAFLSEEVILKLHKVRN</sequence>
<dbReference type="InterPro" id="IPR000362">
    <property type="entry name" value="Fumarate_lyase_fam"/>
</dbReference>
<dbReference type="InterPro" id="IPR020557">
    <property type="entry name" value="Fumarate_lyase_CS"/>
</dbReference>
<dbReference type="Proteomes" id="UP000015961">
    <property type="component" value="Unassembled WGS sequence"/>
</dbReference>
<organism evidence="3 4">
    <name type="scientific">Enterococcus sulfureus ATCC 49903</name>
    <dbReference type="NCBI Taxonomy" id="1140003"/>
    <lineage>
        <taxon>Bacteria</taxon>
        <taxon>Bacillati</taxon>
        <taxon>Bacillota</taxon>
        <taxon>Bacilli</taxon>
        <taxon>Lactobacillales</taxon>
        <taxon>Enterococcaceae</taxon>
        <taxon>Enterococcus</taxon>
    </lineage>
</organism>
<dbReference type="GO" id="GO:0005829">
    <property type="term" value="C:cytosol"/>
    <property type="evidence" value="ECO:0007669"/>
    <property type="project" value="TreeGrafter"/>
</dbReference>
<comment type="caution">
    <text evidence="3">The sequence shown here is derived from an EMBL/GenBank/DDBJ whole genome shotgun (WGS) entry which is preliminary data.</text>
</comment>
<dbReference type="PROSITE" id="PS00163">
    <property type="entry name" value="FUMARATE_LYASES"/>
    <property type="match status" value="1"/>
</dbReference>